<reference evidence="1 2" key="1">
    <citation type="submission" date="2016-05" db="EMBL/GenBank/DDBJ databases">
        <title>Niabella ginsenosidivorans BS26 whole genome sequencing.</title>
        <authorList>
            <person name="Im W.T."/>
            <person name="Siddiqi M.Z."/>
        </authorList>
    </citation>
    <scope>NUCLEOTIDE SEQUENCE [LARGE SCALE GENOMIC DNA]</scope>
    <source>
        <strain evidence="1 2">BS26</strain>
    </source>
</reference>
<dbReference type="Proteomes" id="UP000077667">
    <property type="component" value="Chromosome"/>
</dbReference>
<dbReference type="EMBL" id="CP015772">
    <property type="protein sequence ID" value="ANH79809.1"/>
    <property type="molecule type" value="Genomic_DNA"/>
</dbReference>
<accession>A0A1A9HYA9</accession>
<organism evidence="1 2">
    <name type="scientific">Niabella ginsenosidivorans</name>
    <dbReference type="NCBI Taxonomy" id="1176587"/>
    <lineage>
        <taxon>Bacteria</taxon>
        <taxon>Pseudomonadati</taxon>
        <taxon>Bacteroidota</taxon>
        <taxon>Chitinophagia</taxon>
        <taxon>Chitinophagales</taxon>
        <taxon>Chitinophagaceae</taxon>
        <taxon>Niabella</taxon>
    </lineage>
</organism>
<dbReference type="AlphaFoldDB" id="A0A1A9HYA9"/>
<keyword evidence="2" id="KW-1185">Reference proteome</keyword>
<proteinExistence type="predicted"/>
<evidence type="ECO:0000313" key="1">
    <source>
        <dbReference type="EMBL" id="ANH79809.1"/>
    </source>
</evidence>
<protein>
    <submittedName>
        <fullName evidence="1">Uncharacterized protein</fullName>
    </submittedName>
</protein>
<dbReference type="KEGG" id="nia:A8C56_01420"/>
<evidence type="ECO:0000313" key="2">
    <source>
        <dbReference type="Proteomes" id="UP000077667"/>
    </source>
</evidence>
<gene>
    <name evidence="1" type="ORF">A8C56_01420</name>
</gene>
<sequence>MNFIVCLIDNQCRLYRSAEREQKAFFEFIGITESAVMLNLTEQERNEQVDTHLRIRKHLYRL</sequence>
<name>A0A1A9HYA9_9BACT</name>